<gene>
    <name evidence="2" type="ORF">D5018_01200</name>
</gene>
<dbReference type="EMBL" id="QZEI01000001">
    <property type="protein sequence ID" value="RLV61753.1"/>
    <property type="molecule type" value="Genomic_DNA"/>
</dbReference>
<sequence>MRVYGKVYTRFWMKQDTLSWSDSAKLLGLYLLTCQHCNLLGCFRLPLGYIAEDLGWSRRRVSRNLDELNEHGFIERDKAGWTFICNYLKHNPIENINQGKAAIRLLSDVPQEFISHEKLIDALSQYQHKLPEVIQPNQVPQSNSANATTSEPHFNTIDEQNSESTPTPSQEQIPSPTSNQSEAPNNLFNQFWQEQTRKEKKLKAEEEWSRQGLDSDPVKAKEVIDIWIEQKTHRHQYQDRTKTPLPHNWLNNQQWQDEYLTVDEALPFGHSPLDNSFNNAPNNNSFIAQRWSAPIEKEVNSHDRI</sequence>
<feature type="region of interest" description="Disordered" evidence="1">
    <location>
        <begin position="135"/>
        <end position="184"/>
    </location>
</feature>
<keyword evidence="3" id="KW-1185">Reference proteome</keyword>
<accession>A0A3L8Q3L1</accession>
<comment type="caution">
    <text evidence="2">The sequence shown here is derived from an EMBL/GenBank/DDBJ whole genome shotgun (WGS) entry which is preliminary data.</text>
</comment>
<name>A0A3L8Q3L1_9GAMM</name>
<organism evidence="2 3">
    <name type="scientific">Parashewanella curva</name>
    <dbReference type="NCBI Taxonomy" id="2338552"/>
    <lineage>
        <taxon>Bacteria</taxon>
        <taxon>Pseudomonadati</taxon>
        <taxon>Pseudomonadota</taxon>
        <taxon>Gammaproteobacteria</taxon>
        <taxon>Alteromonadales</taxon>
        <taxon>Shewanellaceae</taxon>
        <taxon>Parashewanella</taxon>
    </lineage>
</organism>
<evidence type="ECO:0000313" key="3">
    <source>
        <dbReference type="Proteomes" id="UP000281474"/>
    </source>
</evidence>
<reference evidence="2 3" key="1">
    <citation type="submission" date="2018-09" db="EMBL/GenBank/DDBJ databases">
        <title>Phylogeny of the Shewanellaceae, and recommendation for two new genera, Pseudoshewanella and Parashewanella.</title>
        <authorList>
            <person name="Wang G."/>
        </authorList>
    </citation>
    <scope>NUCLEOTIDE SEQUENCE [LARGE SCALE GENOMIC DNA]</scope>
    <source>
        <strain evidence="2 3">C51</strain>
    </source>
</reference>
<dbReference type="OrthoDB" id="9151463at2"/>
<dbReference type="RefSeq" id="WP_121837151.1">
    <property type="nucleotide sequence ID" value="NZ_ML014753.1"/>
</dbReference>
<evidence type="ECO:0000313" key="2">
    <source>
        <dbReference type="EMBL" id="RLV61753.1"/>
    </source>
</evidence>
<dbReference type="InterPro" id="IPR036390">
    <property type="entry name" value="WH_DNA-bd_sf"/>
</dbReference>
<dbReference type="AlphaFoldDB" id="A0A3L8Q3L1"/>
<proteinExistence type="predicted"/>
<evidence type="ECO:0000256" key="1">
    <source>
        <dbReference type="SAM" id="MobiDB-lite"/>
    </source>
</evidence>
<protein>
    <submittedName>
        <fullName evidence="2">Helix-turn-helix domain-containing protein</fullName>
    </submittedName>
</protein>
<dbReference type="SUPFAM" id="SSF46785">
    <property type="entry name" value="Winged helix' DNA-binding domain"/>
    <property type="match status" value="1"/>
</dbReference>
<dbReference type="Proteomes" id="UP000281474">
    <property type="component" value="Unassembled WGS sequence"/>
</dbReference>